<organism evidence="1 2">
    <name type="scientific">Caerostris darwini</name>
    <dbReference type="NCBI Taxonomy" id="1538125"/>
    <lineage>
        <taxon>Eukaryota</taxon>
        <taxon>Metazoa</taxon>
        <taxon>Ecdysozoa</taxon>
        <taxon>Arthropoda</taxon>
        <taxon>Chelicerata</taxon>
        <taxon>Arachnida</taxon>
        <taxon>Araneae</taxon>
        <taxon>Araneomorphae</taxon>
        <taxon>Entelegynae</taxon>
        <taxon>Araneoidea</taxon>
        <taxon>Araneidae</taxon>
        <taxon>Caerostris</taxon>
    </lineage>
</organism>
<sequence length="107" mass="12078">MHSKLRKAANIQTILYLPYLNKQFSCSCEQILNVSVVLNDLSFIRNGWDKLVRHSSLALLSVIDLAQCSTDTNSLTPANRMEVVTSEDCSRYRKICISCGCERSNFS</sequence>
<evidence type="ECO:0000313" key="1">
    <source>
        <dbReference type="EMBL" id="GIY89068.1"/>
    </source>
</evidence>
<comment type="caution">
    <text evidence="1">The sequence shown here is derived from an EMBL/GenBank/DDBJ whole genome shotgun (WGS) entry which is preliminary data.</text>
</comment>
<gene>
    <name evidence="1" type="ORF">CDAR_268561</name>
</gene>
<keyword evidence="2" id="KW-1185">Reference proteome</keyword>
<evidence type="ECO:0000313" key="2">
    <source>
        <dbReference type="Proteomes" id="UP001054837"/>
    </source>
</evidence>
<name>A0AAV4X328_9ARAC</name>
<accession>A0AAV4X328</accession>
<reference evidence="1 2" key="1">
    <citation type="submission" date="2021-06" db="EMBL/GenBank/DDBJ databases">
        <title>Caerostris darwini draft genome.</title>
        <authorList>
            <person name="Kono N."/>
            <person name="Arakawa K."/>
        </authorList>
    </citation>
    <scope>NUCLEOTIDE SEQUENCE [LARGE SCALE GENOMIC DNA]</scope>
</reference>
<dbReference type="Proteomes" id="UP001054837">
    <property type="component" value="Unassembled WGS sequence"/>
</dbReference>
<dbReference type="EMBL" id="BPLQ01015570">
    <property type="protein sequence ID" value="GIY89068.1"/>
    <property type="molecule type" value="Genomic_DNA"/>
</dbReference>
<dbReference type="AlphaFoldDB" id="A0AAV4X328"/>
<proteinExistence type="predicted"/>
<protein>
    <submittedName>
        <fullName evidence="1">Uncharacterized protein</fullName>
    </submittedName>
</protein>